<keyword evidence="2" id="KW-1185">Reference proteome</keyword>
<gene>
    <name evidence="1" type="ORF">IW256_002930</name>
</gene>
<protein>
    <submittedName>
        <fullName evidence="1">NADH dehydrogenase FAD-containing subunit</fullName>
    </submittedName>
</protein>
<proteinExistence type="predicted"/>
<dbReference type="Proteomes" id="UP000614047">
    <property type="component" value="Unassembled WGS sequence"/>
</dbReference>
<organism evidence="1 2">
    <name type="scientific">Actinomadura viridis</name>
    <dbReference type="NCBI Taxonomy" id="58110"/>
    <lineage>
        <taxon>Bacteria</taxon>
        <taxon>Bacillati</taxon>
        <taxon>Actinomycetota</taxon>
        <taxon>Actinomycetes</taxon>
        <taxon>Streptosporangiales</taxon>
        <taxon>Thermomonosporaceae</taxon>
        <taxon>Actinomadura</taxon>
    </lineage>
</organism>
<sequence length="102" mass="10700">MPVRHPHGEAAGHNAAADLLGVPLVDFTPDPYVTCLDLGSPGAVFTTGRDRQVQLDGAEAKSLKETILDVIHPPLDDAEDTPLLVEHLKSRSAGEVSASPAL</sequence>
<dbReference type="AlphaFoldDB" id="A0A931GJ58"/>
<reference evidence="1" key="1">
    <citation type="submission" date="2020-11" db="EMBL/GenBank/DDBJ databases">
        <title>Sequencing the genomes of 1000 actinobacteria strains.</title>
        <authorList>
            <person name="Klenk H.-P."/>
        </authorList>
    </citation>
    <scope>NUCLEOTIDE SEQUENCE</scope>
    <source>
        <strain evidence="1">DSM 43175</strain>
    </source>
</reference>
<dbReference type="EMBL" id="JADOUA010000001">
    <property type="protein sequence ID" value="MBG6088817.1"/>
    <property type="molecule type" value="Genomic_DNA"/>
</dbReference>
<evidence type="ECO:0000313" key="2">
    <source>
        <dbReference type="Proteomes" id="UP000614047"/>
    </source>
</evidence>
<accession>A0A931GJ58</accession>
<evidence type="ECO:0000313" key="1">
    <source>
        <dbReference type="EMBL" id="MBG6088817.1"/>
    </source>
</evidence>
<name>A0A931GJ58_9ACTN</name>
<comment type="caution">
    <text evidence="1">The sequence shown here is derived from an EMBL/GenBank/DDBJ whole genome shotgun (WGS) entry which is preliminary data.</text>
</comment>